<dbReference type="Proteomes" id="UP001259587">
    <property type="component" value="Unassembled WGS sequence"/>
</dbReference>
<gene>
    <name evidence="1" type="ORF">J2W83_003065</name>
</gene>
<comment type="caution">
    <text evidence="1">The sequence shown here is derived from an EMBL/GenBank/DDBJ whole genome shotgun (WGS) entry which is preliminary data.</text>
</comment>
<reference evidence="1" key="1">
    <citation type="submission" date="2023-07" db="EMBL/GenBank/DDBJ databases">
        <title>Sorghum-associated microbial communities from plants grown in Nebraska, USA.</title>
        <authorList>
            <person name="Schachtman D."/>
        </authorList>
    </citation>
    <scope>NUCLEOTIDE SEQUENCE</scope>
    <source>
        <strain evidence="1">BE56</strain>
    </source>
</reference>
<protein>
    <submittedName>
        <fullName evidence="1">Heme oxygenase</fullName>
    </submittedName>
</protein>
<name>A0ACC6K4X1_9PSED</name>
<organism evidence="1 2">
    <name type="scientific">Pseudomonas hunanensis</name>
    <dbReference type="NCBI Taxonomy" id="1247546"/>
    <lineage>
        <taxon>Bacteria</taxon>
        <taxon>Pseudomonadati</taxon>
        <taxon>Pseudomonadota</taxon>
        <taxon>Gammaproteobacteria</taxon>
        <taxon>Pseudomonadales</taxon>
        <taxon>Pseudomonadaceae</taxon>
        <taxon>Pseudomonas</taxon>
    </lineage>
</organism>
<sequence>MSAPPRTVSNPLLLALREGTQACHKGLETRLPFFHADFDLPAYRRLMQAYYGFHAPLETLLSGYQGSERAKTPTLVSDLQALTLTAADIDALPLCQALPVIDNEASALGVMYVIEGSTLGGQVLKRAMAERLGIDADNGGGFLDVYGAMTGQHWRSFLQRLEQAPVSAAAQACTVHAAVATFERFEQWLEHSAVLR</sequence>
<evidence type="ECO:0000313" key="2">
    <source>
        <dbReference type="Proteomes" id="UP001259587"/>
    </source>
</evidence>
<keyword evidence="2" id="KW-1185">Reference proteome</keyword>
<proteinExistence type="predicted"/>
<evidence type="ECO:0000313" key="1">
    <source>
        <dbReference type="EMBL" id="MDR6713457.1"/>
    </source>
</evidence>
<dbReference type="EMBL" id="JAVDTH010000017">
    <property type="protein sequence ID" value="MDR6713457.1"/>
    <property type="molecule type" value="Genomic_DNA"/>
</dbReference>
<accession>A0ACC6K4X1</accession>